<keyword evidence="2 6" id="KW-0813">Transport</keyword>
<comment type="similarity">
    <text evidence="1 6">Belongs to the truncated hemoglobin family. Group I subfamily.</text>
</comment>
<evidence type="ECO:0000313" key="9">
    <source>
        <dbReference type="EMBL" id="TLS50669.1"/>
    </source>
</evidence>
<evidence type="ECO:0000256" key="3">
    <source>
        <dbReference type="ARBA" id="ARBA00022617"/>
    </source>
</evidence>
<keyword evidence="6" id="KW-0561">Oxygen transport</keyword>
<evidence type="ECO:0000256" key="4">
    <source>
        <dbReference type="ARBA" id="ARBA00022723"/>
    </source>
</evidence>
<dbReference type="CDD" id="cd00454">
    <property type="entry name" value="TrHb1_N"/>
    <property type="match status" value="1"/>
</dbReference>
<dbReference type="GO" id="GO:0019825">
    <property type="term" value="F:oxygen binding"/>
    <property type="evidence" value="ECO:0007669"/>
    <property type="project" value="InterPro"/>
</dbReference>
<protein>
    <recommendedName>
        <fullName evidence="6">Group 1 truncated hemoglobin</fullName>
    </recommendedName>
</protein>
<dbReference type="Pfam" id="PF01152">
    <property type="entry name" value="Bac_globin"/>
    <property type="match status" value="1"/>
</dbReference>
<organism evidence="9 10">
    <name type="scientific">Paenibacillus antri</name>
    <dbReference type="NCBI Taxonomy" id="2582848"/>
    <lineage>
        <taxon>Bacteria</taxon>
        <taxon>Bacillati</taxon>
        <taxon>Bacillota</taxon>
        <taxon>Bacilli</taxon>
        <taxon>Bacillales</taxon>
        <taxon>Paenibacillaceae</taxon>
        <taxon>Paenibacillus</taxon>
    </lineage>
</organism>
<evidence type="ECO:0000256" key="5">
    <source>
        <dbReference type="ARBA" id="ARBA00023004"/>
    </source>
</evidence>
<proteinExistence type="inferred from homology"/>
<dbReference type="OrthoDB" id="9795814at2"/>
<feature type="binding site" description="distal binding residue" evidence="8">
    <location>
        <position position="49"/>
    </location>
    <ligand>
        <name>heme</name>
        <dbReference type="ChEBI" id="CHEBI:30413"/>
    </ligand>
    <ligandPart>
        <name>Fe</name>
        <dbReference type="ChEBI" id="CHEBI:18248"/>
    </ligandPart>
</feature>
<keyword evidence="10" id="KW-1185">Reference proteome</keyword>
<accession>A0A5R9G6J9</accession>
<dbReference type="GO" id="GO:0005344">
    <property type="term" value="F:oxygen carrier activity"/>
    <property type="evidence" value="ECO:0007669"/>
    <property type="project" value="UniProtKB-UniRule"/>
</dbReference>
<comment type="cofactor">
    <cofactor evidence="7">
        <name>heme</name>
        <dbReference type="ChEBI" id="CHEBI:30413"/>
    </cofactor>
    <text evidence="7">Binds 1 heme group per subunit.</text>
</comment>
<dbReference type="GO" id="GO:0020037">
    <property type="term" value="F:heme binding"/>
    <property type="evidence" value="ECO:0007669"/>
    <property type="project" value="InterPro"/>
</dbReference>
<dbReference type="InterPro" id="IPR012292">
    <property type="entry name" value="Globin/Proto"/>
</dbReference>
<dbReference type="RefSeq" id="WP_138195701.1">
    <property type="nucleotide sequence ID" value="NZ_VCIW01000013.1"/>
</dbReference>
<dbReference type="InterPro" id="IPR001486">
    <property type="entry name" value="Hemoglobin_trunc"/>
</dbReference>
<feature type="binding site" description="proximal binding residue" evidence="7">
    <location>
        <position position="72"/>
    </location>
    <ligand>
        <name>heme</name>
        <dbReference type="ChEBI" id="CHEBI:30413"/>
    </ligand>
    <ligandPart>
        <name>Fe</name>
        <dbReference type="ChEBI" id="CHEBI:18248"/>
    </ligandPart>
</feature>
<keyword evidence="4 6" id="KW-0479">Metal-binding</keyword>
<evidence type="ECO:0000256" key="6">
    <source>
        <dbReference type="PIRNR" id="PIRNR002030"/>
    </source>
</evidence>
<dbReference type="AlphaFoldDB" id="A0A5R9G6J9"/>
<dbReference type="GO" id="GO:0046872">
    <property type="term" value="F:metal ion binding"/>
    <property type="evidence" value="ECO:0007669"/>
    <property type="project" value="UniProtKB-UniRule"/>
</dbReference>
<evidence type="ECO:0000313" key="10">
    <source>
        <dbReference type="Proteomes" id="UP000309676"/>
    </source>
</evidence>
<evidence type="ECO:0000256" key="1">
    <source>
        <dbReference type="ARBA" id="ARBA00009660"/>
    </source>
</evidence>
<dbReference type="InterPro" id="IPR016339">
    <property type="entry name" value="Hemoglobin_trunc_I"/>
</dbReference>
<evidence type="ECO:0000256" key="7">
    <source>
        <dbReference type="PIRSR" id="PIRSR002030-1"/>
    </source>
</evidence>
<keyword evidence="5 6" id="KW-0408">Iron</keyword>
<dbReference type="PIRSF" id="PIRSF002030">
    <property type="entry name" value="Globin_Protozoa/Cyanobacteria"/>
    <property type="match status" value="1"/>
</dbReference>
<dbReference type="InterPro" id="IPR009050">
    <property type="entry name" value="Globin-like_sf"/>
</dbReference>
<sequence length="120" mass="13498">MAETATLYDKLGGKEAIGSVVDVFYKKVLADDRINQYFKHTDMEAQRRHQTAFIAYALGGPKYTGRSMEKAHEGMNLQEVHWDAVVELLVESLQEKGVSNEDIQVIAENLLPLKPHILGK</sequence>
<name>A0A5R9G6J9_9BACL</name>
<dbReference type="EMBL" id="VCIW01000013">
    <property type="protein sequence ID" value="TLS50669.1"/>
    <property type="molecule type" value="Genomic_DNA"/>
</dbReference>
<dbReference type="Proteomes" id="UP000309676">
    <property type="component" value="Unassembled WGS sequence"/>
</dbReference>
<dbReference type="SUPFAM" id="SSF46458">
    <property type="entry name" value="Globin-like"/>
    <property type="match status" value="1"/>
</dbReference>
<gene>
    <name evidence="9" type="ORF">FE782_18365</name>
</gene>
<evidence type="ECO:0000256" key="2">
    <source>
        <dbReference type="ARBA" id="ARBA00022448"/>
    </source>
</evidence>
<evidence type="ECO:0000256" key="8">
    <source>
        <dbReference type="PIRSR" id="PIRSR601486-1"/>
    </source>
</evidence>
<feature type="binding site" description="distal binding residue" evidence="8">
    <location>
        <position position="72"/>
    </location>
    <ligand>
        <name>heme</name>
        <dbReference type="ChEBI" id="CHEBI:30413"/>
    </ligand>
    <ligandPart>
        <name>Fe</name>
        <dbReference type="ChEBI" id="CHEBI:18248"/>
    </ligandPart>
</feature>
<dbReference type="Gene3D" id="1.10.490.10">
    <property type="entry name" value="Globins"/>
    <property type="match status" value="1"/>
</dbReference>
<comment type="caution">
    <text evidence="9">The sequence shown here is derived from an EMBL/GenBank/DDBJ whole genome shotgun (WGS) entry which is preliminary data.</text>
</comment>
<keyword evidence="3 6" id="KW-0349">Heme</keyword>
<reference evidence="9 10" key="1">
    <citation type="submission" date="2019-05" db="EMBL/GenBank/DDBJ databases">
        <authorList>
            <person name="Narsing Rao M.P."/>
            <person name="Li W.J."/>
        </authorList>
    </citation>
    <scope>NUCLEOTIDE SEQUENCE [LARGE SCALE GENOMIC DNA]</scope>
    <source>
        <strain evidence="9 10">SYSU_K30003</strain>
    </source>
</reference>